<keyword evidence="4" id="KW-0732">Signal</keyword>
<evidence type="ECO:0000256" key="3">
    <source>
        <dbReference type="ARBA" id="ARBA00023237"/>
    </source>
</evidence>
<dbReference type="SUPFAM" id="SSF56935">
    <property type="entry name" value="Porins"/>
    <property type="match status" value="1"/>
</dbReference>
<dbReference type="InterPro" id="IPR037066">
    <property type="entry name" value="Plug_dom_sf"/>
</dbReference>
<organism evidence="5 6">
    <name type="scientific">Spirosoma agri</name>
    <dbReference type="NCBI Taxonomy" id="1987381"/>
    <lineage>
        <taxon>Bacteria</taxon>
        <taxon>Pseudomonadati</taxon>
        <taxon>Bacteroidota</taxon>
        <taxon>Cytophagia</taxon>
        <taxon>Cytophagales</taxon>
        <taxon>Cytophagaceae</taxon>
        <taxon>Spirosoma</taxon>
    </lineage>
</organism>
<comment type="caution">
    <text evidence="5">The sequence shown here is derived from an EMBL/GenBank/DDBJ whole genome shotgun (WGS) entry which is preliminary data.</text>
</comment>
<dbReference type="GO" id="GO:0009279">
    <property type="term" value="C:cell outer membrane"/>
    <property type="evidence" value="ECO:0007669"/>
    <property type="project" value="UniProtKB-SubCell"/>
</dbReference>
<dbReference type="InterPro" id="IPR008969">
    <property type="entry name" value="CarboxyPept-like_regulatory"/>
</dbReference>
<keyword evidence="3" id="KW-0998">Cell outer membrane</keyword>
<dbReference type="EMBL" id="JAAGNZ010000001">
    <property type="protein sequence ID" value="NEU66012.1"/>
    <property type="molecule type" value="Genomic_DNA"/>
</dbReference>
<dbReference type="Gene3D" id="2.60.40.1120">
    <property type="entry name" value="Carboxypeptidase-like, regulatory domain"/>
    <property type="match status" value="1"/>
</dbReference>
<gene>
    <name evidence="5" type="ORF">GK091_03900</name>
</gene>
<dbReference type="SUPFAM" id="SSF49464">
    <property type="entry name" value="Carboxypeptidase regulatory domain-like"/>
    <property type="match status" value="1"/>
</dbReference>
<accession>A0A6M0IE52</accession>
<dbReference type="AlphaFoldDB" id="A0A6M0IE52"/>
<dbReference type="Gene3D" id="2.40.170.20">
    <property type="entry name" value="TonB-dependent receptor, beta-barrel domain"/>
    <property type="match status" value="1"/>
</dbReference>
<evidence type="ECO:0000313" key="5">
    <source>
        <dbReference type="EMBL" id="NEU66012.1"/>
    </source>
</evidence>
<dbReference type="Proteomes" id="UP000477386">
    <property type="component" value="Unassembled WGS sequence"/>
</dbReference>
<keyword evidence="5" id="KW-0675">Receptor</keyword>
<dbReference type="Pfam" id="PF13715">
    <property type="entry name" value="CarbopepD_reg_2"/>
    <property type="match status" value="1"/>
</dbReference>
<dbReference type="InterPro" id="IPR036942">
    <property type="entry name" value="Beta-barrel_TonB_sf"/>
</dbReference>
<protein>
    <submittedName>
        <fullName evidence="5">TonB-dependent receptor</fullName>
    </submittedName>
</protein>
<evidence type="ECO:0000256" key="1">
    <source>
        <dbReference type="ARBA" id="ARBA00004442"/>
    </source>
</evidence>
<evidence type="ECO:0000256" key="4">
    <source>
        <dbReference type="SAM" id="SignalP"/>
    </source>
</evidence>
<comment type="subcellular location">
    <subcellularLocation>
        <location evidence="1">Cell outer membrane</location>
    </subcellularLocation>
</comment>
<keyword evidence="2" id="KW-0472">Membrane</keyword>
<keyword evidence="6" id="KW-1185">Reference proteome</keyword>
<sequence>MGINYVLFMLLLCTRIAPAQTILTGRVTDQKGHALPGANVFLRGTYDGANTDSTGNFRFPTTRKDTATLLVSYIGYEPFSKKIRLGITAPLTIRLTEAANELNTVVITAGSFEASDERRMTMLKPMDIVTTAGANADITAAMNLLPGTQRVGEQTGLFVRGGSGEEAKVVIDGMIVQNPYFSSMPDVQSRGRFQPFMFKGTSFSTGGYSAQYGQALSSVLLLNTTDKTQNEGVSVSLNLANAGVSYDHATEKSSISATGYYGNLKPLFALVRQNIDWTHVPEFAGSSLTYRLKPTKNGLLKLYGMYSDSKLGMNFLDPSNDAGKTAFQQRNRNFFTTSTYTDSWADGRWLLHSGLSYSYDTDATTFDTQDFGRSSERAQGRLVLTRLFGANSLLVGAEAHAITIRNTVSGTNYALHDNYSALFLESQTYLGRNLAVQSGIRGEYSSVINRFNVAPRVSLAYKTGTFSQVSLAYGQFYQTPDYRYLFRNRSLDFERADHLILNYQLIKNKRTFRIETFYKNYAQLVREFTGQPGMPVQYDANPYRFPVGATNNGGNGYAKGFDVFWRDQKTVKGLDYWVTYSYVDTKRLFQQFPIEATPTFISNHNVSLILKRYFEKISTNISLTHTISSGRPYYNPNRTGELSETFLTDRTPVVNNLSLSASHVMSIRKNFVILYASVDNILNTHNVYTYRYTPSRDGNPEQTRYAVGPQSYRSFFIGGMIMLSKKAKVNINEL</sequence>
<feature type="chain" id="PRO_5026796106" evidence="4">
    <location>
        <begin position="20"/>
        <end position="734"/>
    </location>
</feature>
<proteinExistence type="predicted"/>
<reference evidence="5 6" key="1">
    <citation type="submission" date="2020-02" db="EMBL/GenBank/DDBJ databases">
        <title>Draft genome sequence of two Spirosoma agri KCTC 52727 and Spirosoma terrae KCTC 52035.</title>
        <authorList>
            <person name="Rojas J."/>
            <person name="Ambika Manirajan B."/>
            <person name="Ratering S."/>
            <person name="Suarez C."/>
            <person name="Schnell S."/>
        </authorList>
    </citation>
    <scope>NUCLEOTIDE SEQUENCE [LARGE SCALE GENOMIC DNA]</scope>
    <source>
        <strain evidence="5 6">KCTC 52727</strain>
    </source>
</reference>
<evidence type="ECO:0000313" key="6">
    <source>
        <dbReference type="Proteomes" id="UP000477386"/>
    </source>
</evidence>
<evidence type="ECO:0000256" key="2">
    <source>
        <dbReference type="ARBA" id="ARBA00023136"/>
    </source>
</evidence>
<dbReference type="RefSeq" id="WP_164035300.1">
    <property type="nucleotide sequence ID" value="NZ_JAAGNZ010000001.1"/>
</dbReference>
<name>A0A6M0IE52_9BACT</name>
<feature type="signal peptide" evidence="4">
    <location>
        <begin position="1"/>
        <end position="19"/>
    </location>
</feature>
<dbReference type="Gene3D" id="2.170.130.10">
    <property type="entry name" value="TonB-dependent receptor, plug domain"/>
    <property type="match status" value="1"/>
</dbReference>